<evidence type="ECO:0000313" key="2">
    <source>
        <dbReference type="EMBL" id="KAJ9627476.1"/>
    </source>
</evidence>
<evidence type="ECO:0000256" key="1">
    <source>
        <dbReference type="SAM" id="SignalP"/>
    </source>
</evidence>
<feature type="chain" id="PRO_5041393618" evidence="1">
    <location>
        <begin position="32"/>
        <end position="130"/>
    </location>
</feature>
<dbReference type="AlphaFoldDB" id="A0AA39CTI5"/>
<comment type="caution">
    <text evidence="2">The sequence shown here is derived from an EMBL/GenBank/DDBJ whole genome shotgun (WGS) entry which is preliminary data.</text>
</comment>
<dbReference type="PROSITE" id="PS51257">
    <property type="entry name" value="PROKAR_LIPOPROTEIN"/>
    <property type="match status" value="1"/>
</dbReference>
<reference evidence="2" key="1">
    <citation type="submission" date="2022-10" db="EMBL/GenBank/DDBJ databases">
        <title>Culturing micro-colonial fungi from biological soil crusts in the Mojave desert and describing Neophaeococcomyces mojavensis, and introducing the new genera and species Taxawa tesnikishii.</title>
        <authorList>
            <person name="Kurbessoian T."/>
            <person name="Stajich J.E."/>
        </authorList>
    </citation>
    <scope>NUCLEOTIDE SEQUENCE</scope>
    <source>
        <strain evidence="2">TK_35</strain>
    </source>
</reference>
<organism evidence="2">
    <name type="scientific">Knufia peltigerae</name>
    <dbReference type="NCBI Taxonomy" id="1002370"/>
    <lineage>
        <taxon>Eukaryota</taxon>
        <taxon>Fungi</taxon>
        <taxon>Dikarya</taxon>
        <taxon>Ascomycota</taxon>
        <taxon>Pezizomycotina</taxon>
        <taxon>Eurotiomycetes</taxon>
        <taxon>Chaetothyriomycetidae</taxon>
        <taxon>Chaetothyriales</taxon>
        <taxon>Trichomeriaceae</taxon>
        <taxon>Knufia</taxon>
    </lineage>
</organism>
<proteinExistence type="predicted"/>
<sequence length="130" mass="14444">MKLRQFRTRSLRLRFAWLALLALLFQQVALAAYACPINEAPPEPRTIMAGCEGMEMPDPQAPALCDQHCLRDHVTSQDIKALQVPSLALPPLNFALSAALLPPAEAQYYKDVPTCRSDPPPSQRFCSLQI</sequence>
<dbReference type="EMBL" id="JAPDRN010000077">
    <property type="protein sequence ID" value="KAJ9627476.1"/>
    <property type="molecule type" value="Genomic_DNA"/>
</dbReference>
<protein>
    <submittedName>
        <fullName evidence="2">Uncharacterized protein</fullName>
    </submittedName>
</protein>
<accession>A0AA39CTI5</accession>
<name>A0AA39CTI5_9EURO</name>
<keyword evidence="1" id="KW-0732">Signal</keyword>
<gene>
    <name evidence="2" type="ORF">H2204_009703</name>
</gene>
<feature type="signal peptide" evidence="1">
    <location>
        <begin position="1"/>
        <end position="31"/>
    </location>
</feature>